<name>A0A8S5MU54_9CAUD</name>
<organism evidence="1">
    <name type="scientific">Siphoviridae sp. ctDcW16</name>
    <dbReference type="NCBI Taxonomy" id="2826199"/>
    <lineage>
        <taxon>Viruses</taxon>
        <taxon>Duplodnaviria</taxon>
        <taxon>Heunggongvirae</taxon>
        <taxon>Uroviricota</taxon>
        <taxon>Caudoviricetes</taxon>
    </lineage>
</organism>
<protein>
    <submittedName>
        <fullName evidence="1">Uncharacterized protein</fullName>
    </submittedName>
</protein>
<accession>A0A8S5MU54</accession>
<dbReference type="EMBL" id="BK014983">
    <property type="protein sequence ID" value="DAD85491.1"/>
    <property type="molecule type" value="Genomic_DNA"/>
</dbReference>
<sequence>MGIFHFFCVWTKLFKSSLVIAHEDQARDVDAR</sequence>
<reference evidence="1" key="1">
    <citation type="journal article" date="2021" name="Proc. Natl. Acad. Sci. U.S.A.">
        <title>A Catalog of Tens of Thousands of Viruses from Human Metagenomes Reveals Hidden Associations with Chronic Diseases.</title>
        <authorList>
            <person name="Tisza M.J."/>
            <person name="Buck C.B."/>
        </authorList>
    </citation>
    <scope>NUCLEOTIDE SEQUENCE</scope>
    <source>
        <strain evidence="1">CtDcW16</strain>
    </source>
</reference>
<proteinExistence type="predicted"/>
<evidence type="ECO:0000313" key="1">
    <source>
        <dbReference type="EMBL" id="DAD85491.1"/>
    </source>
</evidence>